<dbReference type="PROSITE" id="PS50110">
    <property type="entry name" value="RESPONSE_REGULATORY"/>
    <property type="match status" value="1"/>
</dbReference>
<dbReference type="SMART" id="SM00448">
    <property type="entry name" value="REC"/>
    <property type="match status" value="1"/>
</dbReference>
<dbReference type="PANTHER" id="PTHR43280">
    <property type="entry name" value="ARAC-FAMILY TRANSCRIPTIONAL REGULATOR"/>
    <property type="match status" value="1"/>
</dbReference>
<evidence type="ECO:0000259" key="6">
    <source>
        <dbReference type="PROSITE" id="PS50110"/>
    </source>
</evidence>
<feature type="modified residue" description="4-aspartylphosphate" evidence="4">
    <location>
        <position position="54"/>
    </location>
</feature>
<keyword evidence="3" id="KW-0804">Transcription</keyword>
<organism evidence="7 8">
    <name type="scientific">Paenibacillus psychroresistens</name>
    <dbReference type="NCBI Taxonomy" id="1778678"/>
    <lineage>
        <taxon>Bacteria</taxon>
        <taxon>Bacillati</taxon>
        <taxon>Bacillota</taxon>
        <taxon>Bacilli</taxon>
        <taxon>Bacillales</taxon>
        <taxon>Paenibacillaceae</taxon>
        <taxon>Paenibacillus</taxon>
    </lineage>
</organism>
<evidence type="ECO:0000313" key="8">
    <source>
        <dbReference type="Proteomes" id="UP000426246"/>
    </source>
</evidence>
<dbReference type="AlphaFoldDB" id="A0A6B8RPX3"/>
<keyword evidence="8" id="KW-1185">Reference proteome</keyword>
<evidence type="ECO:0000256" key="1">
    <source>
        <dbReference type="ARBA" id="ARBA00023015"/>
    </source>
</evidence>
<keyword evidence="1" id="KW-0805">Transcription regulation</keyword>
<dbReference type="Pfam" id="PF00072">
    <property type="entry name" value="Response_reg"/>
    <property type="match status" value="1"/>
</dbReference>
<dbReference type="InterPro" id="IPR001789">
    <property type="entry name" value="Sig_transdc_resp-reg_receiver"/>
</dbReference>
<sequence length="535" mass="62283">MKVLIVDDERHVREAIRLLVDWKSYGIETILEAQDGNIAMDILAREQPQIVFTDMIMPGIKGTELLAWIQQHAPRTKTIVISGHDDFDFVRKTVMYGGIDYILKPIDPLQLNEAVGKAVSNRKQEDEGSEQEQRKAIEINQLRPVYWDKMLTHLLDDSTYYSSISSTMHTEFGLPIGALQCRIAVLATDTINPIIRSKFAGSEDLLYFSLLNICNEFVRKNSQGVAFRHDHGDIVIILWKQTENAAAFLDTINTGIQQALGSRLEFGVGSERLLPAGLKQSYSEAILVLRQRNMRVVRPRIRCFDPNENPRQSTVHLSEYEDRLRFAIRSGQEKPIKEAVQVWIDQVEQMKYINMEQLELWRHEYSVIKARWFKELFGDLPIVLSLPSESAYFIVPLDQEGCLSPQQWGVELEQGLLRLSQLWMEHKRQDEHIIFEIVKYVDAHFADDLTLQSIAERFFLSREYISRKFKQQFQENLSDYIERIRMAKAKLLLMNPQYRIVQIAELVGYKDEKYFSKVFKKLEGFSPNEYRKQVK</sequence>
<dbReference type="GO" id="GO:0043565">
    <property type="term" value="F:sequence-specific DNA binding"/>
    <property type="evidence" value="ECO:0007669"/>
    <property type="project" value="InterPro"/>
</dbReference>
<dbReference type="InterPro" id="IPR011006">
    <property type="entry name" value="CheY-like_superfamily"/>
</dbReference>
<evidence type="ECO:0000256" key="4">
    <source>
        <dbReference type="PROSITE-ProRule" id="PRU00169"/>
    </source>
</evidence>
<dbReference type="Gene3D" id="3.40.50.2300">
    <property type="match status" value="1"/>
</dbReference>
<evidence type="ECO:0000313" key="7">
    <source>
        <dbReference type="EMBL" id="QGQ97864.1"/>
    </source>
</evidence>
<gene>
    <name evidence="7" type="ORF">EHS13_24745</name>
</gene>
<dbReference type="EMBL" id="CP034235">
    <property type="protein sequence ID" value="QGQ97864.1"/>
    <property type="molecule type" value="Genomic_DNA"/>
</dbReference>
<dbReference type="InterPro" id="IPR020449">
    <property type="entry name" value="Tscrpt_reg_AraC-type_HTH"/>
</dbReference>
<name>A0A6B8RPX3_9BACL</name>
<dbReference type="Gene3D" id="1.10.10.60">
    <property type="entry name" value="Homeodomain-like"/>
    <property type="match status" value="2"/>
</dbReference>
<dbReference type="InterPro" id="IPR009057">
    <property type="entry name" value="Homeodomain-like_sf"/>
</dbReference>
<evidence type="ECO:0000256" key="3">
    <source>
        <dbReference type="ARBA" id="ARBA00023163"/>
    </source>
</evidence>
<proteinExistence type="predicted"/>
<keyword evidence="2" id="KW-0238">DNA-binding</keyword>
<dbReference type="SMART" id="SM00342">
    <property type="entry name" value="HTH_ARAC"/>
    <property type="match status" value="1"/>
</dbReference>
<evidence type="ECO:0000259" key="5">
    <source>
        <dbReference type="PROSITE" id="PS01124"/>
    </source>
</evidence>
<dbReference type="Pfam" id="PF12833">
    <property type="entry name" value="HTH_18"/>
    <property type="match status" value="1"/>
</dbReference>
<dbReference type="Proteomes" id="UP000426246">
    <property type="component" value="Chromosome"/>
</dbReference>
<dbReference type="CDD" id="cd17536">
    <property type="entry name" value="REC_YesN-like"/>
    <property type="match status" value="1"/>
</dbReference>
<dbReference type="OrthoDB" id="159632at2"/>
<feature type="domain" description="Response regulatory" evidence="6">
    <location>
        <begin position="2"/>
        <end position="119"/>
    </location>
</feature>
<dbReference type="KEGG" id="ppsc:EHS13_24745"/>
<dbReference type="GO" id="GO:0000160">
    <property type="term" value="P:phosphorelay signal transduction system"/>
    <property type="evidence" value="ECO:0007669"/>
    <property type="project" value="InterPro"/>
</dbReference>
<dbReference type="InterPro" id="IPR018062">
    <property type="entry name" value="HTH_AraC-typ_CS"/>
</dbReference>
<evidence type="ECO:0000256" key="2">
    <source>
        <dbReference type="ARBA" id="ARBA00023125"/>
    </source>
</evidence>
<accession>A0A6B8RPX3</accession>
<reference evidence="8" key="1">
    <citation type="submission" date="2018-11" db="EMBL/GenBank/DDBJ databases">
        <title>Complete genome sequence of Paenibacillus sp. ML311-T8.</title>
        <authorList>
            <person name="Nam Y.-D."/>
            <person name="Kang J."/>
            <person name="Chung W.-H."/>
            <person name="Park Y.S."/>
        </authorList>
    </citation>
    <scope>NUCLEOTIDE SEQUENCE [LARGE SCALE GENOMIC DNA]</scope>
    <source>
        <strain evidence="8">ML311-T8</strain>
    </source>
</reference>
<dbReference type="PRINTS" id="PR00032">
    <property type="entry name" value="HTHARAC"/>
</dbReference>
<dbReference type="PROSITE" id="PS01124">
    <property type="entry name" value="HTH_ARAC_FAMILY_2"/>
    <property type="match status" value="1"/>
</dbReference>
<dbReference type="PANTHER" id="PTHR43280:SF2">
    <property type="entry name" value="HTH-TYPE TRANSCRIPTIONAL REGULATOR EXSA"/>
    <property type="match status" value="1"/>
</dbReference>
<feature type="domain" description="HTH araC/xylS-type" evidence="5">
    <location>
        <begin position="435"/>
        <end position="533"/>
    </location>
</feature>
<protein>
    <submittedName>
        <fullName evidence="7">Response regulator</fullName>
    </submittedName>
</protein>
<dbReference type="InterPro" id="IPR018060">
    <property type="entry name" value="HTH_AraC"/>
</dbReference>
<dbReference type="SUPFAM" id="SSF46689">
    <property type="entry name" value="Homeodomain-like"/>
    <property type="match status" value="2"/>
</dbReference>
<dbReference type="GO" id="GO:0003700">
    <property type="term" value="F:DNA-binding transcription factor activity"/>
    <property type="evidence" value="ECO:0007669"/>
    <property type="project" value="InterPro"/>
</dbReference>
<dbReference type="PROSITE" id="PS00041">
    <property type="entry name" value="HTH_ARAC_FAMILY_1"/>
    <property type="match status" value="1"/>
</dbReference>
<keyword evidence="4" id="KW-0597">Phosphoprotein</keyword>
<dbReference type="SUPFAM" id="SSF52172">
    <property type="entry name" value="CheY-like"/>
    <property type="match status" value="1"/>
</dbReference>
<dbReference type="RefSeq" id="WP_155702965.1">
    <property type="nucleotide sequence ID" value="NZ_CP034235.1"/>
</dbReference>